<evidence type="ECO:0000256" key="4">
    <source>
        <dbReference type="PIRSR" id="PIRSR600898-1"/>
    </source>
</evidence>
<dbReference type="SUPFAM" id="SSF140959">
    <property type="entry name" value="Indolic compounds 2,3-dioxygenase-like"/>
    <property type="match status" value="1"/>
</dbReference>
<gene>
    <name evidence="5" type="ORF">QBC37DRAFT_459696</name>
</gene>
<evidence type="ECO:0008006" key="7">
    <source>
        <dbReference type="Google" id="ProtNLM"/>
    </source>
</evidence>
<sequence length="459" mass="52397">MLVTIFFLITFALGVAGFYAWQYIRPSIPFVEETSKDRIQAIKRLSIGGHEVASALTELIEKDGAGEWPPRSDHDNWPQALRPYKDIYLELIPLLSAAPPSLDDAVNTVRREKYRALMRKLLTERINIAVVEAIMSSVEAGNLSVLPRDAINGFYCCVAVCRHAYRWATIPVVKVAQLETVIDFPPELDAPWPYLQRYFGVTAESGNNTANVVHNFDPNGNRVYKINVGMSELIRSSEETFFRMFYDLEVLALPIYCSMVQAVASYDSNDKLSTIKHLEAVSTHLRELLLVFYENVHERRISQSVWLSYIQGFQGWGVGRMIDGEFVKYDGLSGNHVLLFQAIDAFLGLDRYLTDEAMDRYIPYNQRELCLSFKKHSLRNKMKEGDRADARIEEELGKIVKQMRVFRAAHRTRVMPYLEQPAPERLPMTAGKSVLKGDTLNEALKLLDDMMATRLRETV</sequence>
<dbReference type="InterPro" id="IPR000898">
    <property type="entry name" value="Indolamine_dOase"/>
</dbReference>
<dbReference type="GO" id="GO:0005737">
    <property type="term" value="C:cytoplasm"/>
    <property type="evidence" value="ECO:0007669"/>
    <property type="project" value="TreeGrafter"/>
</dbReference>
<evidence type="ECO:0000256" key="3">
    <source>
        <dbReference type="ARBA" id="ARBA00023004"/>
    </source>
</evidence>
<reference evidence="5" key="1">
    <citation type="journal article" date="2023" name="Mol. Phylogenet. Evol.">
        <title>Genome-scale phylogeny and comparative genomics of the fungal order Sordariales.</title>
        <authorList>
            <person name="Hensen N."/>
            <person name="Bonometti L."/>
            <person name="Westerberg I."/>
            <person name="Brannstrom I.O."/>
            <person name="Guillou S."/>
            <person name="Cros-Aarteil S."/>
            <person name="Calhoun S."/>
            <person name="Haridas S."/>
            <person name="Kuo A."/>
            <person name="Mondo S."/>
            <person name="Pangilinan J."/>
            <person name="Riley R."/>
            <person name="LaButti K."/>
            <person name="Andreopoulos B."/>
            <person name="Lipzen A."/>
            <person name="Chen C."/>
            <person name="Yan M."/>
            <person name="Daum C."/>
            <person name="Ng V."/>
            <person name="Clum A."/>
            <person name="Steindorff A."/>
            <person name="Ohm R.A."/>
            <person name="Martin F."/>
            <person name="Silar P."/>
            <person name="Natvig D.O."/>
            <person name="Lalanne C."/>
            <person name="Gautier V."/>
            <person name="Ament-Velasquez S.L."/>
            <person name="Kruys A."/>
            <person name="Hutchinson M.I."/>
            <person name="Powell A.J."/>
            <person name="Barry K."/>
            <person name="Miller A.N."/>
            <person name="Grigoriev I.V."/>
            <person name="Debuchy R."/>
            <person name="Gladieux P."/>
            <person name="Hiltunen Thoren M."/>
            <person name="Johannesson H."/>
        </authorList>
    </citation>
    <scope>NUCLEOTIDE SEQUENCE</scope>
    <source>
        <strain evidence="5">PSN293</strain>
    </source>
</reference>
<evidence type="ECO:0000256" key="2">
    <source>
        <dbReference type="ARBA" id="ARBA00022723"/>
    </source>
</evidence>
<evidence type="ECO:0000313" key="5">
    <source>
        <dbReference type="EMBL" id="KAK4215180.1"/>
    </source>
</evidence>
<dbReference type="GO" id="GO:0020037">
    <property type="term" value="F:heme binding"/>
    <property type="evidence" value="ECO:0007669"/>
    <property type="project" value="InterPro"/>
</dbReference>
<dbReference type="GO" id="GO:0033754">
    <property type="term" value="F:indoleamine 2,3-dioxygenase activity"/>
    <property type="evidence" value="ECO:0007669"/>
    <property type="project" value="TreeGrafter"/>
</dbReference>
<accession>A0AAN6YC61</accession>
<keyword evidence="3 4" id="KW-0408">Iron</keyword>
<dbReference type="GO" id="GO:0046872">
    <property type="term" value="F:metal ion binding"/>
    <property type="evidence" value="ECO:0007669"/>
    <property type="project" value="UniProtKB-KW"/>
</dbReference>
<dbReference type="Gene3D" id="1.20.58.480">
    <property type="match status" value="1"/>
</dbReference>
<dbReference type="PANTHER" id="PTHR28657:SF11">
    <property type="entry name" value="INDOLEAMINE 2,3-DIOXYGENASE"/>
    <property type="match status" value="1"/>
</dbReference>
<organism evidence="5 6">
    <name type="scientific">Rhypophila decipiens</name>
    <dbReference type="NCBI Taxonomy" id="261697"/>
    <lineage>
        <taxon>Eukaryota</taxon>
        <taxon>Fungi</taxon>
        <taxon>Dikarya</taxon>
        <taxon>Ascomycota</taxon>
        <taxon>Pezizomycotina</taxon>
        <taxon>Sordariomycetes</taxon>
        <taxon>Sordariomycetidae</taxon>
        <taxon>Sordariales</taxon>
        <taxon>Naviculisporaceae</taxon>
        <taxon>Rhypophila</taxon>
    </lineage>
</organism>
<dbReference type="GO" id="GO:0019441">
    <property type="term" value="P:L-tryptophan catabolic process to kynurenine"/>
    <property type="evidence" value="ECO:0007669"/>
    <property type="project" value="InterPro"/>
</dbReference>
<evidence type="ECO:0000313" key="6">
    <source>
        <dbReference type="Proteomes" id="UP001301769"/>
    </source>
</evidence>
<keyword evidence="4" id="KW-0349">Heme</keyword>
<dbReference type="AlphaFoldDB" id="A0AAN6YC61"/>
<keyword evidence="6" id="KW-1185">Reference proteome</keyword>
<dbReference type="GO" id="GO:0034354">
    <property type="term" value="P:'de novo' NAD+ biosynthetic process from L-tryptophan"/>
    <property type="evidence" value="ECO:0007669"/>
    <property type="project" value="TreeGrafter"/>
</dbReference>
<reference evidence="5" key="2">
    <citation type="submission" date="2023-05" db="EMBL/GenBank/DDBJ databases">
        <authorList>
            <consortium name="Lawrence Berkeley National Laboratory"/>
            <person name="Steindorff A."/>
            <person name="Hensen N."/>
            <person name="Bonometti L."/>
            <person name="Westerberg I."/>
            <person name="Brannstrom I.O."/>
            <person name="Guillou S."/>
            <person name="Cros-Aarteil S."/>
            <person name="Calhoun S."/>
            <person name="Haridas S."/>
            <person name="Kuo A."/>
            <person name="Mondo S."/>
            <person name="Pangilinan J."/>
            <person name="Riley R."/>
            <person name="Labutti K."/>
            <person name="Andreopoulos B."/>
            <person name="Lipzen A."/>
            <person name="Chen C."/>
            <person name="Yanf M."/>
            <person name="Daum C."/>
            <person name="Ng V."/>
            <person name="Clum A."/>
            <person name="Ohm R."/>
            <person name="Martin F."/>
            <person name="Silar P."/>
            <person name="Natvig D."/>
            <person name="Lalanne C."/>
            <person name="Gautier V."/>
            <person name="Ament-Velasquez S.L."/>
            <person name="Kruys A."/>
            <person name="Hutchinson M.I."/>
            <person name="Powell A.J."/>
            <person name="Barry K."/>
            <person name="Miller A.N."/>
            <person name="Grigoriev I.V."/>
            <person name="Debuchy R."/>
            <person name="Gladieux P."/>
            <person name="Thoren M.H."/>
            <person name="Johannesson H."/>
        </authorList>
    </citation>
    <scope>NUCLEOTIDE SEQUENCE</scope>
    <source>
        <strain evidence="5">PSN293</strain>
    </source>
</reference>
<dbReference type="InterPro" id="IPR037217">
    <property type="entry name" value="Trp/Indoleamine_2_3_dOase-like"/>
</dbReference>
<dbReference type="Proteomes" id="UP001301769">
    <property type="component" value="Unassembled WGS sequence"/>
</dbReference>
<dbReference type="EMBL" id="MU858083">
    <property type="protein sequence ID" value="KAK4215180.1"/>
    <property type="molecule type" value="Genomic_DNA"/>
</dbReference>
<name>A0AAN6YC61_9PEZI</name>
<keyword evidence="2 4" id="KW-0479">Metal-binding</keyword>
<dbReference type="PANTHER" id="PTHR28657">
    <property type="entry name" value="INDOLEAMINE 2,3-DIOXYGENASE"/>
    <property type="match status" value="1"/>
</dbReference>
<comment type="similarity">
    <text evidence="1">Belongs to the indoleamine 2,3-dioxygenase family.</text>
</comment>
<evidence type="ECO:0000256" key="1">
    <source>
        <dbReference type="ARBA" id="ARBA00007119"/>
    </source>
</evidence>
<protein>
    <recommendedName>
        <fullName evidence="7">Indoleamine 2,3-dioxygenase</fullName>
    </recommendedName>
</protein>
<feature type="binding site" description="proximal binding residue" evidence="4">
    <location>
        <position position="410"/>
    </location>
    <ligand>
        <name>heme b</name>
        <dbReference type="ChEBI" id="CHEBI:60344"/>
    </ligand>
    <ligandPart>
        <name>Fe</name>
        <dbReference type="ChEBI" id="CHEBI:18248"/>
    </ligandPart>
</feature>
<comment type="caution">
    <text evidence="5">The sequence shown here is derived from an EMBL/GenBank/DDBJ whole genome shotgun (WGS) entry which is preliminary data.</text>
</comment>
<proteinExistence type="inferred from homology"/>
<dbReference type="Pfam" id="PF01231">
    <property type="entry name" value="IDO"/>
    <property type="match status" value="1"/>
</dbReference>